<dbReference type="GO" id="GO:0016491">
    <property type="term" value="F:oxidoreductase activity"/>
    <property type="evidence" value="ECO:0007669"/>
    <property type="project" value="UniProtKB-KW"/>
</dbReference>
<dbReference type="GeneID" id="54570082"/>
<dbReference type="GO" id="GO:0071949">
    <property type="term" value="F:FAD binding"/>
    <property type="evidence" value="ECO:0007669"/>
    <property type="project" value="InterPro"/>
</dbReference>
<dbReference type="InterPro" id="IPR016166">
    <property type="entry name" value="FAD-bd_PCMH"/>
</dbReference>
<dbReference type="RefSeq" id="XP_033667948.1">
    <property type="nucleotide sequence ID" value="XM_033816810.1"/>
</dbReference>
<evidence type="ECO:0000256" key="1">
    <source>
        <dbReference type="ARBA" id="ARBA00005466"/>
    </source>
</evidence>
<reference evidence="5" key="1">
    <citation type="journal article" date="2020" name="Stud. Mycol.">
        <title>101 Dothideomycetes genomes: a test case for predicting lifestyles and emergence of pathogens.</title>
        <authorList>
            <person name="Haridas S."/>
            <person name="Albert R."/>
            <person name="Binder M."/>
            <person name="Bloem J."/>
            <person name="Labutti K."/>
            <person name="Salamov A."/>
            <person name="Andreopoulos B."/>
            <person name="Baker S."/>
            <person name="Barry K."/>
            <person name="Bills G."/>
            <person name="Bluhm B."/>
            <person name="Cannon C."/>
            <person name="Castanera R."/>
            <person name="Culley D."/>
            <person name="Daum C."/>
            <person name="Ezra D."/>
            <person name="Gonzalez J."/>
            <person name="Henrissat B."/>
            <person name="Kuo A."/>
            <person name="Liang C."/>
            <person name="Lipzen A."/>
            <person name="Lutzoni F."/>
            <person name="Magnuson J."/>
            <person name="Mondo S."/>
            <person name="Nolan M."/>
            <person name="Ohm R."/>
            <person name="Pangilinan J."/>
            <person name="Park H.-J."/>
            <person name="Ramirez L."/>
            <person name="Alfaro M."/>
            <person name="Sun H."/>
            <person name="Tritt A."/>
            <person name="Yoshinaga Y."/>
            <person name="Zwiers L.-H."/>
            <person name="Turgeon B."/>
            <person name="Goodwin S."/>
            <person name="Spatafora J."/>
            <person name="Crous P."/>
            <person name="Grigoriev I."/>
        </authorList>
    </citation>
    <scope>NUCLEOTIDE SEQUENCE</scope>
    <source>
        <strain evidence="5">ATCC 36951</strain>
    </source>
</reference>
<dbReference type="Pfam" id="PF01565">
    <property type="entry name" value="FAD_binding_4"/>
    <property type="match status" value="1"/>
</dbReference>
<keyword evidence="2" id="KW-0560">Oxidoreductase</keyword>
<protein>
    <recommendedName>
        <fullName evidence="4">FAD-binding PCMH-type domain-containing protein</fullName>
    </recommendedName>
</protein>
<name>A0A6A6CMT6_ZASCE</name>
<organism evidence="5 6">
    <name type="scientific">Zasmidium cellare ATCC 36951</name>
    <dbReference type="NCBI Taxonomy" id="1080233"/>
    <lineage>
        <taxon>Eukaryota</taxon>
        <taxon>Fungi</taxon>
        <taxon>Dikarya</taxon>
        <taxon>Ascomycota</taxon>
        <taxon>Pezizomycotina</taxon>
        <taxon>Dothideomycetes</taxon>
        <taxon>Dothideomycetidae</taxon>
        <taxon>Mycosphaerellales</taxon>
        <taxon>Mycosphaerellaceae</taxon>
        <taxon>Zasmidium</taxon>
    </lineage>
</organism>
<dbReference type="SUPFAM" id="SSF56176">
    <property type="entry name" value="FAD-binding/transporter-associated domain-like"/>
    <property type="match status" value="1"/>
</dbReference>
<evidence type="ECO:0000313" key="5">
    <source>
        <dbReference type="EMBL" id="KAF2167059.1"/>
    </source>
</evidence>
<dbReference type="InterPro" id="IPR006094">
    <property type="entry name" value="Oxid_FAD_bind_N"/>
</dbReference>
<dbReference type="EMBL" id="ML993594">
    <property type="protein sequence ID" value="KAF2167059.1"/>
    <property type="molecule type" value="Genomic_DNA"/>
</dbReference>
<proteinExistence type="inferred from homology"/>
<dbReference type="Gene3D" id="3.30.465.10">
    <property type="match status" value="2"/>
</dbReference>
<evidence type="ECO:0000259" key="4">
    <source>
        <dbReference type="PROSITE" id="PS51387"/>
    </source>
</evidence>
<dbReference type="PANTHER" id="PTHR13878:SF91">
    <property type="entry name" value="FAD BINDING DOMAIN PROTEIN (AFU_ORTHOLOGUE AFUA_6G12070)-RELATED"/>
    <property type="match status" value="1"/>
</dbReference>
<dbReference type="InterPro" id="IPR012951">
    <property type="entry name" value="BBE"/>
</dbReference>
<dbReference type="InterPro" id="IPR050432">
    <property type="entry name" value="FAD-linked_Oxidoreductases_BP"/>
</dbReference>
<dbReference type="AlphaFoldDB" id="A0A6A6CMT6"/>
<dbReference type="OrthoDB" id="9983560at2759"/>
<evidence type="ECO:0000256" key="2">
    <source>
        <dbReference type="ARBA" id="ARBA00023002"/>
    </source>
</evidence>
<dbReference type="InterPro" id="IPR016169">
    <property type="entry name" value="FAD-bd_PCMH_sub2"/>
</dbReference>
<comment type="similarity">
    <text evidence="1">Belongs to the oxygen-dependent FAD-linked oxidoreductase family.</text>
</comment>
<gene>
    <name evidence="5" type="ORF">M409DRAFT_66144</name>
</gene>
<feature type="signal peptide" evidence="3">
    <location>
        <begin position="1"/>
        <end position="19"/>
    </location>
</feature>
<dbReference type="Gene3D" id="3.40.462.20">
    <property type="match status" value="1"/>
</dbReference>
<keyword evidence="6" id="KW-1185">Reference proteome</keyword>
<dbReference type="InterPro" id="IPR036318">
    <property type="entry name" value="FAD-bd_PCMH-like_sf"/>
</dbReference>
<feature type="domain" description="FAD-binding PCMH-type" evidence="4">
    <location>
        <begin position="122"/>
        <end position="333"/>
    </location>
</feature>
<evidence type="ECO:0000256" key="3">
    <source>
        <dbReference type="SAM" id="SignalP"/>
    </source>
</evidence>
<dbReference type="PROSITE" id="PS51387">
    <property type="entry name" value="FAD_PCMH"/>
    <property type="match status" value="1"/>
</dbReference>
<keyword evidence="3" id="KW-0732">Signal</keyword>
<dbReference type="PANTHER" id="PTHR13878">
    <property type="entry name" value="GULONOLACTONE OXIDASE"/>
    <property type="match status" value="1"/>
</dbReference>
<feature type="chain" id="PRO_5025634912" description="FAD-binding PCMH-type domain-containing protein" evidence="3">
    <location>
        <begin position="20"/>
        <end position="545"/>
    </location>
</feature>
<dbReference type="Proteomes" id="UP000799537">
    <property type="component" value="Unassembled WGS sequence"/>
</dbReference>
<dbReference type="Pfam" id="PF08031">
    <property type="entry name" value="BBE"/>
    <property type="match status" value="1"/>
</dbReference>
<accession>A0A6A6CMT6</accession>
<sequence>MHTLKISAIALTTALHCSGSHPPWSGSEEQCRCFPGDHCWPGHDEWQAFNNTVGGRLVATVPIGAVCHNSTFGPYDESSCAQLQSEWFFPQTHIHSSSSIMAPYFTNNSCNPFLGPNTSCTLGNLAVYAVNATSVDDIARTIAFVRRHNIRLTIRNTGHDYMGKAAGAGSLSVWTHYVNEMQIVDYNSSFYTGKALKMGAGVMNQDSFKFTHDHGLVNVGANCPTLGVAGGYTQVVTGTGQVLIATPERNQDLYWALSGGGGGTYGVVSSLTVKTYPDVATTASNLTFSPAGVDSGHYWDVVHTWIQSLPTLTASGCWAGWVLTTESFSLAPGTCPGKDREDMSRLLQPTLDKLKQYNISYNLSITEFTSFYDSYVAYNAPWNVSNAQLGGRLIPKSLIEDNSIALLDALRTLTDDFGIEVSGVTLNVSQGTSAPGGNSVTPIWRTAVFDCVLGTDYHADTVLANDMTQTYLPLLEQLTPGGGAYLNEADFQQPDYKSVFYGGNYDRLLQIKDKYDPGHIFYAITAVGSDRWYEDESRGGRLCRV</sequence>
<evidence type="ECO:0000313" key="6">
    <source>
        <dbReference type="Proteomes" id="UP000799537"/>
    </source>
</evidence>